<sequence length="78" mass="8485">MARGPTFDTYDPAKIDAMREAQRPAARGDHKTAPGPQVEPCCECGDVIGPWWGENGETFCRRHAPHHLKHPGAAPDAP</sequence>
<evidence type="ECO:0000256" key="1">
    <source>
        <dbReference type="SAM" id="MobiDB-lite"/>
    </source>
</evidence>
<dbReference type="RefSeq" id="WP_260347982.1">
    <property type="nucleotide sequence ID" value="NZ_JAOAOS010000002.1"/>
</dbReference>
<name>A0ABW0EZY2_9HYPH</name>
<dbReference type="Proteomes" id="UP001595976">
    <property type="component" value="Unassembled WGS sequence"/>
</dbReference>
<reference evidence="3" key="1">
    <citation type="journal article" date="2019" name="Int. J. Syst. Evol. Microbiol.">
        <title>The Global Catalogue of Microorganisms (GCM) 10K type strain sequencing project: providing services to taxonomists for standard genome sequencing and annotation.</title>
        <authorList>
            <consortium name="The Broad Institute Genomics Platform"/>
            <consortium name="The Broad Institute Genome Sequencing Center for Infectious Disease"/>
            <person name="Wu L."/>
            <person name="Ma J."/>
        </authorList>
    </citation>
    <scope>NUCLEOTIDE SEQUENCE [LARGE SCALE GENOMIC DNA]</scope>
    <source>
        <strain evidence="3">CGMCC 1.15643</strain>
    </source>
</reference>
<proteinExistence type="predicted"/>
<comment type="caution">
    <text evidence="2">The sequence shown here is derived from an EMBL/GenBank/DDBJ whole genome shotgun (WGS) entry which is preliminary data.</text>
</comment>
<feature type="region of interest" description="Disordered" evidence="1">
    <location>
        <begin position="1"/>
        <end position="39"/>
    </location>
</feature>
<keyword evidence="3" id="KW-1185">Reference proteome</keyword>
<accession>A0ABW0EZY2</accession>
<gene>
    <name evidence="2" type="ORF">ACFPK2_06890</name>
</gene>
<dbReference type="EMBL" id="JBHSLI010000002">
    <property type="protein sequence ID" value="MFC5292712.1"/>
    <property type="molecule type" value="Genomic_DNA"/>
</dbReference>
<evidence type="ECO:0000313" key="3">
    <source>
        <dbReference type="Proteomes" id="UP001595976"/>
    </source>
</evidence>
<organism evidence="2 3">
    <name type="scientific">Bosea minatitlanensis</name>
    <dbReference type="NCBI Taxonomy" id="128782"/>
    <lineage>
        <taxon>Bacteria</taxon>
        <taxon>Pseudomonadati</taxon>
        <taxon>Pseudomonadota</taxon>
        <taxon>Alphaproteobacteria</taxon>
        <taxon>Hyphomicrobiales</taxon>
        <taxon>Boseaceae</taxon>
        <taxon>Bosea</taxon>
    </lineage>
</organism>
<protein>
    <submittedName>
        <fullName evidence="2">Uncharacterized protein</fullName>
    </submittedName>
</protein>
<feature type="compositionally biased region" description="Basic and acidic residues" evidence="1">
    <location>
        <begin position="11"/>
        <end position="32"/>
    </location>
</feature>
<evidence type="ECO:0000313" key="2">
    <source>
        <dbReference type="EMBL" id="MFC5292712.1"/>
    </source>
</evidence>